<sequence>MFCLPSSCPVEKPNIFVITIRTVAYRTRTLASFLSTWKKDPYRKVTAMADDATKLNLVTRLSTCPELSDFKIVCNGREFPVHRFVLSLHSDVFKRACVSPFMESSKRAISMAQDHETDEIRALVEYMYKFDYSEPSDMEEAVQFHVQMAVLADKWDVRGLKELATKKFTSMLNPHWSALVPAIKAAYTSQPIIAEMCKAVVKVAAESMDVMLPGSTNAVLDEAMLAHPKFAVDLVHQQARTKPANTRPQMASCPHCGTAPETRLSLFLSNGSVQYQCARCSRGWTVVKRHAW</sequence>
<dbReference type="PANTHER" id="PTHR47843:SF5">
    <property type="entry name" value="BTB_POZ DOMAIN PROTEIN"/>
    <property type="match status" value="1"/>
</dbReference>
<dbReference type="PROSITE" id="PS50097">
    <property type="entry name" value="BTB"/>
    <property type="match status" value="1"/>
</dbReference>
<dbReference type="InterPro" id="IPR000210">
    <property type="entry name" value="BTB/POZ_dom"/>
</dbReference>
<dbReference type="Gene3D" id="3.30.710.10">
    <property type="entry name" value="Potassium Channel Kv1.1, Chain A"/>
    <property type="match status" value="1"/>
</dbReference>
<comment type="caution">
    <text evidence="2">The sequence shown here is derived from an EMBL/GenBank/DDBJ whole genome shotgun (WGS) entry which is preliminary data.</text>
</comment>
<dbReference type="Proteomes" id="UP000660729">
    <property type="component" value="Unassembled WGS sequence"/>
</dbReference>
<protein>
    <recommendedName>
        <fullName evidence="1">BTB domain-containing protein</fullName>
    </recommendedName>
</protein>
<dbReference type="OrthoDB" id="3650515at2759"/>
<dbReference type="InterPro" id="IPR011333">
    <property type="entry name" value="SKP1/BTB/POZ_sf"/>
</dbReference>
<dbReference type="PANTHER" id="PTHR47843">
    <property type="entry name" value="BTB DOMAIN-CONTAINING PROTEIN-RELATED"/>
    <property type="match status" value="1"/>
</dbReference>
<keyword evidence="3" id="KW-1185">Reference proteome</keyword>
<accession>A0A8H6R7I6</accession>
<dbReference type="SUPFAM" id="SSF54695">
    <property type="entry name" value="POZ domain"/>
    <property type="match status" value="1"/>
</dbReference>
<name>A0A8H6R7I6_9PEZI</name>
<dbReference type="Pfam" id="PF00651">
    <property type="entry name" value="BTB"/>
    <property type="match status" value="1"/>
</dbReference>
<organism evidence="2 3">
    <name type="scientific">Pseudocercospora fuligena</name>
    <dbReference type="NCBI Taxonomy" id="685502"/>
    <lineage>
        <taxon>Eukaryota</taxon>
        <taxon>Fungi</taxon>
        <taxon>Dikarya</taxon>
        <taxon>Ascomycota</taxon>
        <taxon>Pezizomycotina</taxon>
        <taxon>Dothideomycetes</taxon>
        <taxon>Dothideomycetidae</taxon>
        <taxon>Mycosphaerellales</taxon>
        <taxon>Mycosphaerellaceae</taxon>
        <taxon>Pseudocercospora</taxon>
    </lineage>
</organism>
<evidence type="ECO:0000313" key="3">
    <source>
        <dbReference type="Proteomes" id="UP000660729"/>
    </source>
</evidence>
<proteinExistence type="predicted"/>
<dbReference type="EMBL" id="JABCIY010000306">
    <property type="protein sequence ID" value="KAF7185948.1"/>
    <property type="molecule type" value="Genomic_DNA"/>
</dbReference>
<evidence type="ECO:0000259" key="1">
    <source>
        <dbReference type="PROSITE" id="PS50097"/>
    </source>
</evidence>
<dbReference type="CDD" id="cd18186">
    <property type="entry name" value="BTB_POZ_ZBTB_KLHL-like"/>
    <property type="match status" value="1"/>
</dbReference>
<reference evidence="2" key="1">
    <citation type="submission" date="2020-04" db="EMBL/GenBank/DDBJ databases">
        <title>Draft genome resource of the tomato pathogen Pseudocercospora fuligena.</title>
        <authorList>
            <person name="Zaccaron A."/>
        </authorList>
    </citation>
    <scope>NUCLEOTIDE SEQUENCE</scope>
    <source>
        <strain evidence="2">PF001</strain>
    </source>
</reference>
<evidence type="ECO:0000313" key="2">
    <source>
        <dbReference type="EMBL" id="KAF7185948.1"/>
    </source>
</evidence>
<feature type="domain" description="BTB" evidence="1">
    <location>
        <begin position="68"/>
        <end position="136"/>
    </location>
</feature>
<dbReference type="SMART" id="SM00225">
    <property type="entry name" value="BTB"/>
    <property type="match status" value="1"/>
</dbReference>
<gene>
    <name evidence="2" type="ORF">HII31_12821</name>
</gene>
<dbReference type="AlphaFoldDB" id="A0A8H6R7I6"/>